<comment type="catalytic activity">
    <reaction evidence="1">
        <text>ATP + protein L-histidine = ADP + protein N-phospho-L-histidine.</text>
        <dbReference type="EC" id="2.7.13.3"/>
    </reaction>
</comment>
<organism evidence="13 14">
    <name type="scientific">Tessaracoccus lapidicaptus</name>
    <dbReference type="NCBI Taxonomy" id="1427523"/>
    <lineage>
        <taxon>Bacteria</taxon>
        <taxon>Bacillati</taxon>
        <taxon>Actinomycetota</taxon>
        <taxon>Actinomycetes</taxon>
        <taxon>Propionibacteriales</taxon>
        <taxon>Propionibacteriaceae</taxon>
        <taxon>Tessaracoccus</taxon>
    </lineage>
</organism>
<gene>
    <name evidence="13" type="ORF">BCR15_08205</name>
</gene>
<keyword evidence="7" id="KW-0067">ATP-binding</keyword>
<evidence type="ECO:0000256" key="5">
    <source>
        <dbReference type="ARBA" id="ARBA00022741"/>
    </source>
</evidence>
<dbReference type="Pfam" id="PF07730">
    <property type="entry name" value="HisKA_3"/>
    <property type="match status" value="1"/>
</dbReference>
<dbReference type="GO" id="GO:0016020">
    <property type="term" value="C:membrane"/>
    <property type="evidence" value="ECO:0007669"/>
    <property type="project" value="InterPro"/>
</dbReference>
<keyword evidence="9" id="KW-0472">Membrane</keyword>
<dbReference type="GO" id="GO:0046983">
    <property type="term" value="F:protein dimerization activity"/>
    <property type="evidence" value="ECO:0007669"/>
    <property type="project" value="InterPro"/>
</dbReference>
<dbReference type="InterPro" id="IPR036890">
    <property type="entry name" value="HATPase_C_sf"/>
</dbReference>
<evidence type="ECO:0000256" key="7">
    <source>
        <dbReference type="ARBA" id="ARBA00022840"/>
    </source>
</evidence>
<evidence type="ECO:0000256" key="4">
    <source>
        <dbReference type="ARBA" id="ARBA00022679"/>
    </source>
</evidence>
<feature type="domain" description="Histidine kinase/HSP90-like ATPase" evidence="10">
    <location>
        <begin position="304"/>
        <end position="390"/>
    </location>
</feature>
<evidence type="ECO:0000256" key="3">
    <source>
        <dbReference type="ARBA" id="ARBA00022553"/>
    </source>
</evidence>
<dbReference type="PANTHER" id="PTHR24421:SF10">
    <property type="entry name" value="NITRATE_NITRITE SENSOR PROTEIN NARQ"/>
    <property type="match status" value="1"/>
</dbReference>
<dbReference type="Gene3D" id="3.30.565.10">
    <property type="entry name" value="Histidine kinase-like ATPase, C-terminal domain"/>
    <property type="match status" value="1"/>
</dbReference>
<proteinExistence type="predicted"/>
<evidence type="ECO:0000259" key="11">
    <source>
        <dbReference type="Pfam" id="PF07730"/>
    </source>
</evidence>
<dbReference type="InterPro" id="IPR003594">
    <property type="entry name" value="HATPase_dom"/>
</dbReference>
<feature type="transmembrane region" description="Helical" evidence="9">
    <location>
        <begin position="62"/>
        <end position="93"/>
    </location>
</feature>
<feature type="transmembrane region" description="Helical" evidence="9">
    <location>
        <begin position="105"/>
        <end position="125"/>
    </location>
</feature>
<keyword evidence="14" id="KW-1185">Reference proteome</keyword>
<dbReference type="InterPro" id="IPR050482">
    <property type="entry name" value="Sensor_HK_TwoCompSys"/>
</dbReference>
<evidence type="ECO:0000313" key="14">
    <source>
        <dbReference type="Proteomes" id="UP000093501"/>
    </source>
</evidence>
<dbReference type="EMBL" id="MBQD01000024">
    <property type="protein sequence ID" value="OCL32019.1"/>
    <property type="molecule type" value="Genomic_DNA"/>
</dbReference>
<evidence type="ECO:0000256" key="1">
    <source>
        <dbReference type="ARBA" id="ARBA00000085"/>
    </source>
</evidence>
<feature type="domain" description="Signal transduction histidine kinase subgroup 3 dimerisation and phosphoacceptor" evidence="11">
    <location>
        <begin position="194"/>
        <end position="258"/>
    </location>
</feature>
<evidence type="ECO:0000259" key="10">
    <source>
        <dbReference type="Pfam" id="PF02518"/>
    </source>
</evidence>
<feature type="domain" description="DUF7134" evidence="12">
    <location>
        <begin position="6"/>
        <end position="160"/>
    </location>
</feature>
<protein>
    <recommendedName>
        <fullName evidence="2">histidine kinase</fullName>
        <ecNumber evidence="2">2.7.13.3</ecNumber>
    </recommendedName>
</protein>
<keyword evidence="5" id="KW-0547">Nucleotide-binding</keyword>
<evidence type="ECO:0000256" key="9">
    <source>
        <dbReference type="SAM" id="Phobius"/>
    </source>
</evidence>
<comment type="caution">
    <text evidence="13">The sequence shown here is derived from an EMBL/GenBank/DDBJ whole genome shotgun (WGS) entry which is preliminary data.</text>
</comment>
<keyword evidence="8" id="KW-0902">Two-component regulatory system</keyword>
<dbReference type="PANTHER" id="PTHR24421">
    <property type="entry name" value="NITRATE/NITRITE SENSOR PROTEIN NARX-RELATED"/>
    <property type="match status" value="1"/>
</dbReference>
<reference evidence="14" key="1">
    <citation type="submission" date="2016-07" db="EMBL/GenBank/DDBJ databases">
        <authorList>
            <person name="Florea S."/>
            <person name="Webb J.S."/>
            <person name="Jaromczyk J."/>
            <person name="Schardl C.L."/>
        </authorList>
    </citation>
    <scope>NUCLEOTIDE SEQUENCE [LARGE SCALE GENOMIC DNA]</scope>
    <source>
        <strain evidence="14">IPBSL-7</strain>
    </source>
</reference>
<sequence>MVNLQWSRDGRTLLGDGALALAFAVATVPPLLVNEDSEFVMRSLPWSLLMCGALLLRRMAPLAALTAVGAAGVGMAAMLSTPVPAILAVPVVVYCVGRYQRMSAVFPVAALGVAGSLAGPITWTAGIPDPYRVLGTTLLVLLCAAIVALAYLWGRFLRERALTQSLDREIVTERFSAAQRSAEQELELAERRARAGVAQELHDVLAHSLSVIVVQAEGARALTAKRPEAAAEALDVIADTGRTSIAEVRRIVALMRGDDEAAAFGPSPSLAEIPGLVDSAGGRITLTVEGPTPIVPESLGLTAFRVMQEAITNVLKHAGPTATAEARVAYATEHVELLVRDDGIGSLSRPDGTGSGLRGMRERVVAMGGEFRAGPRPGGGYEVWARLPMPNQLGKSWLRGATT</sequence>
<accession>A0A1C0AIT0</accession>
<keyword evidence="9" id="KW-1133">Transmembrane helix</keyword>
<dbReference type="RefSeq" id="WP_068752367.1">
    <property type="nucleotide sequence ID" value="NZ_MBQD01000024.1"/>
</dbReference>
<evidence type="ECO:0000256" key="8">
    <source>
        <dbReference type="ARBA" id="ARBA00023012"/>
    </source>
</evidence>
<dbReference type="Proteomes" id="UP000093501">
    <property type="component" value="Unassembled WGS sequence"/>
</dbReference>
<evidence type="ECO:0000259" key="12">
    <source>
        <dbReference type="Pfam" id="PF23539"/>
    </source>
</evidence>
<keyword evidence="4" id="KW-0808">Transferase</keyword>
<feature type="transmembrane region" description="Helical" evidence="9">
    <location>
        <begin position="12"/>
        <end position="32"/>
    </location>
</feature>
<evidence type="ECO:0000256" key="6">
    <source>
        <dbReference type="ARBA" id="ARBA00022777"/>
    </source>
</evidence>
<dbReference type="GO" id="GO:0000155">
    <property type="term" value="F:phosphorelay sensor kinase activity"/>
    <property type="evidence" value="ECO:0007669"/>
    <property type="project" value="InterPro"/>
</dbReference>
<dbReference type="Pfam" id="PF23539">
    <property type="entry name" value="DUF7134"/>
    <property type="match status" value="1"/>
</dbReference>
<dbReference type="AlphaFoldDB" id="A0A1C0AIT0"/>
<keyword evidence="6" id="KW-0418">Kinase</keyword>
<evidence type="ECO:0000256" key="2">
    <source>
        <dbReference type="ARBA" id="ARBA00012438"/>
    </source>
</evidence>
<name>A0A1C0AIT0_9ACTN</name>
<keyword evidence="3" id="KW-0597">Phosphoprotein</keyword>
<keyword evidence="9" id="KW-0812">Transmembrane</keyword>
<dbReference type="CDD" id="cd16917">
    <property type="entry name" value="HATPase_UhpB-NarQ-NarX-like"/>
    <property type="match status" value="1"/>
</dbReference>
<dbReference type="Gene3D" id="1.20.5.1930">
    <property type="match status" value="1"/>
</dbReference>
<dbReference type="EC" id="2.7.13.3" evidence="2"/>
<dbReference type="InterPro" id="IPR055558">
    <property type="entry name" value="DUF7134"/>
</dbReference>
<evidence type="ECO:0000313" key="13">
    <source>
        <dbReference type="EMBL" id="OCL32019.1"/>
    </source>
</evidence>
<dbReference type="InterPro" id="IPR011712">
    <property type="entry name" value="Sig_transdc_His_kin_sub3_dim/P"/>
</dbReference>
<dbReference type="GO" id="GO:0005524">
    <property type="term" value="F:ATP binding"/>
    <property type="evidence" value="ECO:0007669"/>
    <property type="project" value="UniProtKB-KW"/>
</dbReference>
<dbReference type="Pfam" id="PF02518">
    <property type="entry name" value="HATPase_c"/>
    <property type="match status" value="1"/>
</dbReference>
<dbReference type="SUPFAM" id="SSF55874">
    <property type="entry name" value="ATPase domain of HSP90 chaperone/DNA topoisomerase II/histidine kinase"/>
    <property type="match status" value="1"/>
</dbReference>
<feature type="transmembrane region" description="Helical" evidence="9">
    <location>
        <begin position="131"/>
        <end position="153"/>
    </location>
</feature>